<evidence type="ECO:0000259" key="4">
    <source>
        <dbReference type="Pfam" id="PF13458"/>
    </source>
</evidence>
<dbReference type="InterPro" id="IPR028082">
    <property type="entry name" value="Peripla_BP_I"/>
</dbReference>
<dbReference type="OrthoDB" id="8873925at2"/>
<proteinExistence type="inferred from homology"/>
<feature type="chain" id="PRO_5002216928" description="Leucine-binding protein domain-containing protein" evidence="3">
    <location>
        <begin position="26"/>
        <end position="411"/>
    </location>
</feature>
<evidence type="ECO:0000256" key="2">
    <source>
        <dbReference type="ARBA" id="ARBA00022729"/>
    </source>
</evidence>
<organism evidence="5">
    <name type="scientific">Variovorax paradoxus</name>
    <dbReference type="NCBI Taxonomy" id="34073"/>
    <lineage>
        <taxon>Bacteria</taxon>
        <taxon>Pseudomonadati</taxon>
        <taxon>Pseudomonadota</taxon>
        <taxon>Betaproteobacteria</taxon>
        <taxon>Burkholderiales</taxon>
        <taxon>Comamonadaceae</taxon>
        <taxon>Variovorax</taxon>
    </lineage>
</organism>
<dbReference type="Pfam" id="PF13458">
    <property type="entry name" value="Peripla_BP_6"/>
    <property type="match status" value="1"/>
</dbReference>
<feature type="domain" description="Leucine-binding protein" evidence="4">
    <location>
        <begin position="32"/>
        <end position="364"/>
    </location>
</feature>
<dbReference type="RefSeq" id="WP_042578803.1">
    <property type="nucleotide sequence ID" value="NZ_JXQQ01000023.1"/>
</dbReference>
<evidence type="ECO:0000256" key="3">
    <source>
        <dbReference type="SAM" id="SignalP"/>
    </source>
</evidence>
<sequence length="411" mass="43918">MTSIKSWAARAAAAAGLFASALAPAAAQTVYQIPALSDYSGPFAAIMPMIGPAREGVVAWWNAENGARLGVKLELKTYDTRYDTAQTASLWPGVLATKPVIGLSLGGPDTSALQQRLPTDKVPMILGSAATGFQWRPNQWVLATRPTFVHEVAGFLEWFQKNKAGGSRAVKVAMFTTEASPTFADMGKGVLAYAKANPGIVNVVEMVYVEPQPADVTLQLRRVLNAGAELVLVPTNIQQAVAVKRAMQALGKNVPIAYSIQNSPAMLQKLVGSMGAMDGDYEVHAGVIATDEDTESKRFYDMLVAKYGLKAPWHSITSIGLNQTLVMVRAVEAAARKHGGDKLTGEILYNTLIDVDFPAKDFFGFTGGGEIDFSVEAPFPTKDPRVNIGQVVGGKLVTVARGVPVPRLSKW</sequence>
<comment type="similarity">
    <text evidence="1">Belongs to the leucine-binding protein family.</text>
</comment>
<comment type="caution">
    <text evidence="5">The sequence shown here is derived from an EMBL/GenBank/DDBJ whole genome shotgun (WGS) entry which is preliminary data.</text>
</comment>
<name>A0A0D0MM20_VARPD</name>
<evidence type="ECO:0000256" key="1">
    <source>
        <dbReference type="ARBA" id="ARBA00010062"/>
    </source>
</evidence>
<dbReference type="AlphaFoldDB" id="A0A0D0MM20"/>
<feature type="signal peptide" evidence="3">
    <location>
        <begin position="1"/>
        <end position="25"/>
    </location>
</feature>
<gene>
    <name evidence="5" type="ORF">RT97_10960</name>
</gene>
<reference evidence="5" key="1">
    <citation type="submission" date="2014-12" db="EMBL/GenBank/DDBJ databases">
        <title>16Stimator: statistical estimation of ribosomal gene copy numbers from draft genome assemblies.</title>
        <authorList>
            <person name="Perisin M.A."/>
            <person name="Vetter M."/>
            <person name="Gilbert J.A."/>
            <person name="Bergelson J."/>
        </authorList>
    </citation>
    <scope>NUCLEOTIDE SEQUENCE [LARGE SCALE GENOMIC DNA]</scope>
    <source>
        <strain evidence="5">MEDvA23</strain>
    </source>
</reference>
<protein>
    <recommendedName>
        <fullName evidence="4">Leucine-binding protein domain-containing protein</fullName>
    </recommendedName>
</protein>
<evidence type="ECO:0000313" key="5">
    <source>
        <dbReference type="EMBL" id="KIQ33321.1"/>
    </source>
</evidence>
<dbReference type="SUPFAM" id="SSF53822">
    <property type="entry name" value="Periplasmic binding protein-like I"/>
    <property type="match status" value="1"/>
</dbReference>
<dbReference type="PANTHER" id="PTHR47235:SF1">
    <property type="entry name" value="BLR6548 PROTEIN"/>
    <property type="match status" value="1"/>
</dbReference>
<dbReference type="EMBL" id="JXQQ01000023">
    <property type="protein sequence ID" value="KIQ33321.1"/>
    <property type="molecule type" value="Genomic_DNA"/>
</dbReference>
<accession>A0A0D0MM20</accession>
<dbReference type="InterPro" id="IPR028081">
    <property type="entry name" value="Leu-bd"/>
</dbReference>
<dbReference type="PANTHER" id="PTHR47235">
    <property type="entry name" value="BLR6548 PROTEIN"/>
    <property type="match status" value="1"/>
</dbReference>
<dbReference type="Proteomes" id="UP000032067">
    <property type="component" value="Unassembled WGS sequence"/>
</dbReference>
<dbReference type="Gene3D" id="3.40.50.2300">
    <property type="match status" value="2"/>
</dbReference>
<keyword evidence="2 3" id="KW-0732">Signal</keyword>